<proteinExistence type="predicted"/>
<dbReference type="PROSITE" id="PS51462">
    <property type="entry name" value="NUDIX"/>
    <property type="match status" value="1"/>
</dbReference>
<dbReference type="CDD" id="cd04692">
    <property type="entry name" value="NUDIX_Hydrolase"/>
    <property type="match status" value="1"/>
</dbReference>
<sequence length="216" mass="24943">MHNEILTIFDEAGHRIGTAPRAEVHRLGHWHETFHCWFINKTQEIPYIYLQLRSEQKQDYAGLLDITAAGHLLTHETVEDGIREVQEELGLELAFDELIPLGTIPYCMIKENLIDKERAHVFVYNNPYPLDDFKLQEEEVAGIVITKFADFRSFWQGEIHSLQINGFKVDSNGQKINIQQSVDRTHFVPHEAAYFTRIIEGIEAIILTSTIVTEDI</sequence>
<reference evidence="2 3" key="1">
    <citation type="submission" date="2016-10" db="EMBL/GenBank/DDBJ databases">
        <title>Paenibacillus species isolates.</title>
        <authorList>
            <person name="Beno S.M."/>
        </authorList>
    </citation>
    <scope>NUCLEOTIDE SEQUENCE [LARGE SCALE GENOMIC DNA]</scope>
    <source>
        <strain evidence="2 3">FSL H7-0604</strain>
    </source>
</reference>
<dbReference type="PANTHER" id="PTHR10885:SF0">
    <property type="entry name" value="ISOPENTENYL-DIPHOSPHATE DELTA-ISOMERASE"/>
    <property type="match status" value="1"/>
</dbReference>
<accession>A0A1R0X734</accession>
<protein>
    <submittedName>
        <fullName evidence="2">NUDIX hydrolase</fullName>
    </submittedName>
</protein>
<dbReference type="InterPro" id="IPR000086">
    <property type="entry name" value="NUDIX_hydrolase_dom"/>
</dbReference>
<comment type="caution">
    <text evidence="2">The sequence shown here is derived from an EMBL/GenBank/DDBJ whole genome shotgun (WGS) entry which is preliminary data.</text>
</comment>
<name>A0A1R0X734_9BACL</name>
<dbReference type="RefSeq" id="WP_036688336.1">
    <property type="nucleotide sequence ID" value="NZ_MKQM01000059.1"/>
</dbReference>
<dbReference type="AlphaFoldDB" id="A0A1R0X734"/>
<keyword evidence="2" id="KW-0378">Hydrolase</keyword>
<organism evidence="2 3">
    <name type="scientific">Paenibacillus odorifer</name>
    <dbReference type="NCBI Taxonomy" id="189426"/>
    <lineage>
        <taxon>Bacteria</taxon>
        <taxon>Bacillati</taxon>
        <taxon>Bacillota</taxon>
        <taxon>Bacilli</taxon>
        <taxon>Bacillales</taxon>
        <taxon>Paenibacillaceae</taxon>
        <taxon>Paenibacillus</taxon>
    </lineage>
</organism>
<feature type="domain" description="Nudix hydrolase" evidence="1">
    <location>
        <begin position="29"/>
        <end position="168"/>
    </location>
</feature>
<dbReference type="GO" id="GO:0016787">
    <property type="term" value="F:hydrolase activity"/>
    <property type="evidence" value="ECO:0007669"/>
    <property type="project" value="UniProtKB-KW"/>
</dbReference>
<dbReference type="EMBL" id="MKQP01000025">
    <property type="protein sequence ID" value="OMD30437.1"/>
    <property type="molecule type" value="Genomic_DNA"/>
</dbReference>
<gene>
    <name evidence="2" type="ORF">BJP51_20490</name>
</gene>
<dbReference type="Proteomes" id="UP000187465">
    <property type="component" value="Unassembled WGS sequence"/>
</dbReference>
<evidence type="ECO:0000313" key="3">
    <source>
        <dbReference type="Proteomes" id="UP000187465"/>
    </source>
</evidence>
<dbReference type="Gene3D" id="3.90.79.10">
    <property type="entry name" value="Nucleoside Triphosphate Pyrophosphohydrolase"/>
    <property type="match status" value="1"/>
</dbReference>
<evidence type="ECO:0000259" key="1">
    <source>
        <dbReference type="PROSITE" id="PS51462"/>
    </source>
</evidence>
<dbReference type="SUPFAM" id="SSF55811">
    <property type="entry name" value="Nudix"/>
    <property type="match status" value="1"/>
</dbReference>
<dbReference type="InterPro" id="IPR015797">
    <property type="entry name" value="NUDIX_hydrolase-like_dom_sf"/>
</dbReference>
<evidence type="ECO:0000313" key="2">
    <source>
        <dbReference type="EMBL" id="OMD30437.1"/>
    </source>
</evidence>
<dbReference type="PANTHER" id="PTHR10885">
    <property type="entry name" value="ISOPENTENYL-DIPHOSPHATE DELTA-ISOMERASE"/>
    <property type="match status" value="1"/>
</dbReference>